<dbReference type="EMBL" id="BAAANY010000023">
    <property type="protein sequence ID" value="GAA1700288.1"/>
    <property type="molecule type" value="Genomic_DNA"/>
</dbReference>
<name>A0ABP4UB07_9ACTN</name>
<keyword evidence="2" id="KW-0472">Membrane</keyword>
<feature type="region of interest" description="Disordered" evidence="1">
    <location>
        <begin position="217"/>
        <end position="240"/>
    </location>
</feature>
<dbReference type="Gene3D" id="3.30.70.2970">
    <property type="entry name" value="Protein of unknown function (DUF541), domain 2"/>
    <property type="match status" value="1"/>
</dbReference>
<evidence type="ECO:0000256" key="1">
    <source>
        <dbReference type="SAM" id="MobiDB-lite"/>
    </source>
</evidence>
<dbReference type="Pfam" id="PF04402">
    <property type="entry name" value="SIMPL"/>
    <property type="match status" value="1"/>
</dbReference>
<keyword evidence="2" id="KW-1133">Transmembrane helix</keyword>
<keyword evidence="4" id="KW-1185">Reference proteome</keyword>
<comment type="caution">
    <text evidence="3">The sequence shown here is derived from an EMBL/GenBank/DDBJ whole genome shotgun (WGS) entry which is preliminary data.</text>
</comment>
<dbReference type="RefSeq" id="WP_163571621.1">
    <property type="nucleotide sequence ID" value="NZ_BAAANY010000023.1"/>
</dbReference>
<dbReference type="InterPro" id="IPR007497">
    <property type="entry name" value="SIMPL/DUF541"/>
</dbReference>
<dbReference type="InterPro" id="IPR052022">
    <property type="entry name" value="26kDa_periplasmic_antigen"/>
</dbReference>
<proteinExistence type="predicted"/>
<protein>
    <submittedName>
        <fullName evidence="3">SIMPL domain-containing protein</fullName>
    </submittedName>
</protein>
<dbReference type="Proteomes" id="UP001500618">
    <property type="component" value="Unassembled WGS sequence"/>
</dbReference>
<evidence type="ECO:0000256" key="2">
    <source>
        <dbReference type="SAM" id="Phobius"/>
    </source>
</evidence>
<evidence type="ECO:0000313" key="3">
    <source>
        <dbReference type="EMBL" id="GAA1700288.1"/>
    </source>
</evidence>
<reference evidence="4" key="1">
    <citation type="journal article" date="2019" name="Int. J. Syst. Evol. Microbiol.">
        <title>The Global Catalogue of Microorganisms (GCM) 10K type strain sequencing project: providing services to taxonomists for standard genome sequencing and annotation.</title>
        <authorList>
            <consortium name="The Broad Institute Genomics Platform"/>
            <consortium name="The Broad Institute Genome Sequencing Center for Infectious Disease"/>
            <person name="Wu L."/>
            <person name="Ma J."/>
        </authorList>
    </citation>
    <scope>NUCLEOTIDE SEQUENCE [LARGE SCALE GENOMIC DNA]</scope>
    <source>
        <strain evidence="4">JCM 14718</strain>
    </source>
</reference>
<dbReference type="PANTHER" id="PTHR34387:SF1">
    <property type="entry name" value="PERIPLASMIC IMMUNOGENIC PROTEIN"/>
    <property type="match status" value="1"/>
</dbReference>
<dbReference type="Gene3D" id="3.30.110.170">
    <property type="entry name" value="Protein of unknown function (DUF541), domain 1"/>
    <property type="match status" value="1"/>
</dbReference>
<feature type="transmembrane region" description="Helical" evidence="2">
    <location>
        <begin position="12"/>
        <end position="32"/>
    </location>
</feature>
<dbReference type="PANTHER" id="PTHR34387">
    <property type="entry name" value="SLR1258 PROTEIN"/>
    <property type="match status" value="1"/>
</dbReference>
<sequence>MPLTITFHRRTVAVVLAFVVAVVLAFVLGLLISGRSEPALADTPAPAQSAFPGITVTGLGQASGAPDTLVVNLSVRTTGADVSTALSQANNAMNRVRGALGNNGVSSDNIKTSGVSLNPNYQYNGSNQQIDGYNATESVAATLHDLKNAGAAISAASKSGGNAMTIDGVSFDVQNDSALLSTARAAAFANAKAKAQQYASAAGRSLGPVVRIGETIEPPTVTPSAAGSKDSAPSPVPISPGTTRLSVTVDVVFGLA</sequence>
<keyword evidence="2" id="KW-0812">Transmembrane</keyword>
<accession>A0ABP4UB07</accession>
<evidence type="ECO:0000313" key="4">
    <source>
        <dbReference type="Proteomes" id="UP001500618"/>
    </source>
</evidence>
<gene>
    <name evidence="3" type="ORF">GCM10009765_57140</name>
</gene>
<organism evidence="3 4">
    <name type="scientific">Fodinicola feengrottensis</name>
    <dbReference type="NCBI Taxonomy" id="435914"/>
    <lineage>
        <taxon>Bacteria</taxon>
        <taxon>Bacillati</taxon>
        <taxon>Actinomycetota</taxon>
        <taxon>Actinomycetes</taxon>
        <taxon>Mycobacteriales</taxon>
        <taxon>Fodinicola</taxon>
    </lineage>
</organism>